<protein>
    <recommendedName>
        <fullName evidence="3">F-box domain-containing protein</fullName>
    </recommendedName>
</protein>
<evidence type="ECO:0000313" key="1">
    <source>
        <dbReference type="EMBL" id="KAL2052445.1"/>
    </source>
</evidence>
<keyword evidence="2" id="KW-1185">Reference proteome</keyword>
<reference evidence="1 2" key="1">
    <citation type="submission" date="2024-09" db="EMBL/GenBank/DDBJ databases">
        <title>Rethinking Asexuality: The Enigmatic Case of Functional Sexual Genes in Lepraria (Stereocaulaceae).</title>
        <authorList>
            <person name="Doellman M."/>
            <person name="Sun Y."/>
            <person name="Barcenas-Pena A."/>
            <person name="Lumbsch H.T."/>
            <person name="Grewe F."/>
        </authorList>
    </citation>
    <scope>NUCLEOTIDE SEQUENCE [LARGE SCALE GENOMIC DNA]</scope>
    <source>
        <strain evidence="1 2">Grewe 0041</strain>
    </source>
</reference>
<sequence length="306" mass="34350">MSKGIVVPRDNCTKTVLYNMVCYYPTLLKVQNSLLPSIFSQNTQVLLSLAMPTTTLSDLPPELGIIVFKSFGEFTSATALVRTSHKFYSVWEDNPSAITNAILPRAIKCFDQATERLEADDKLANNQRSADATHPAIQGTKQSVANAIVARRMRRHYERAAIEVATGILGGPKTRDLKCVTPTERTHLIQATYRAITVACCSHQPLPYDMLASLDMLELHKVFVALVCLTYWIPFKLSNPERIQLALRPYYLDTAMRWYARHDSPALGVPISEDGWLDTFAREAVLLVDLQNAAHNIRDARPEQLF</sequence>
<comment type="caution">
    <text evidence="1">The sequence shown here is derived from an EMBL/GenBank/DDBJ whole genome shotgun (WGS) entry which is preliminary data.</text>
</comment>
<evidence type="ECO:0000313" key="2">
    <source>
        <dbReference type="Proteomes" id="UP001590951"/>
    </source>
</evidence>
<accession>A0ABR4B3H0</accession>
<proteinExistence type="predicted"/>
<evidence type="ECO:0008006" key="3">
    <source>
        <dbReference type="Google" id="ProtNLM"/>
    </source>
</evidence>
<dbReference type="EMBL" id="JBHFEH010000027">
    <property type="protein sequence ID" value="KAL2052445.1"/>
    <property type="molecule type" value="Genomic_DNA"/>
</dbReference>
<dbReference type="Proteomes" id="UP001590951">
    <property type="component" value="Unassembled WGS sequence"/>
</dbReference>
<name>A0ABR4B3H0_9LECA</name>
<gene>
    <name evidence="1" type="ORF">ABVK25_007317</name>
</gene>
<organism evidence="1 2">
    <name type="scientific">Lepraria finkii</name>
    <dbReference type="NCBI Taxonomy" id="1340010"/>
    <lineage>
        <taxon>Eukaryota</taxon>
        <taxon>Fungi</taxon>
        <taxon>Dikarya</taxon>
        <taxon>Ascomycota</taxon>
        <taxon>Pezizomycotina</taxon>
        <taxon>Lecanoromycetes</taxon>
        <taxon>OSLEUM clade</taxon>
        <taxon>Lecanoromycetidae</taxon>
        <taxon>Lecanorales</taxon>
        <taxon>Lecanorineae</taxon>
        <taxon>Stereocaulaceae</taxon>
        <taxon>Lepraria</taxon>
    </lineage>
</organism>